<reference evidence="3" key="1">
    <citation type="submission" date="2023-03" db="EMBL/GenBank/DDBJ databases">
        <title>Complete genome of Cladonia borealis.</title>
        <authorList>
            <person name="Park H."/>
        </authorList>
    </citation>
    <scope>NUCLEOTIDE SEQUENCE</scope>
    <source>
        <strain evidence="3">ANT050790</strain>
    </source>
</reference>
<dbReference type="PANTHER" id="PTHR22761">
    <property type="entry name" value="CHARGED MULTIVESICULAR BODY PROTEIN"/>
    <property type="match status" value="1"/>
</dbReference>
<evidence type="ECO:0000313" key="3">
    <source>
        <dbReference type="EMBL" id="KAK0512146.1"/>
    </source>
</evidence>
<keyword evidence="4" id="KW-1185">Reference proteome</keyword>
<dbReference type="GO" id="GO:0000815">
    <property type="term" value="C:ESCRT III complex"/>
    <property type="evidence" value="ECO:0007669"/>
    <property type="project" value="TreeGrafter"/>
</dbReference>
<proteinExistence type="predicted"/>
<dbReference type="GO" id="GO:0032511">
    <property type="term" value="P:late endosome to vacuole transport via multivesicular body sorting pathway"/>
    <property type="evidence" value="ECO:0007669"/>
    <property type="project" value="TreeGrafter"/>
</dbReference>
<dbReference type="Pfam" id="PF03357">
    <property type="entry name" value="Snf7"/>
    <property type="match status" value="1"/>
</dbReference>
<dbReference type="InterPro" id="IPR005024">
    <property type="entry name" value="Snf7_fam"/>
</dbReference>
<dbReference type="GO" id="GO:0006900">
    <property type="term" value="P:vesicle budding from membrane"/>
    <property type="evidence" value="ECO:0007669"/>
    <property type="project" value="TreeGrafter"/>
</dbReference>
<dbReference type="Proteomes" id="UP001166286">
    <property type="component" value="Unassembled WGS sequence"/>
</dbReference>
<comment type="caution">
    <text evidence="3">The sequence shown here is derived from an EMBL/GenBank/DDBJ whole genome shotgun (WGS) entry which is preliminary data.</text>
</comment>
<feature type="compositionally biased region" description="Basic and acidic residues" evidence="2">
    <location>
        <begin position="423"/>
        <end position="433"/>
    </location>
</feature>
<protein>
    <submittedName>
        <fullName evidence="3">Uncharacterized protein</fullName>
    </submittedName>
</protein>
<feature type="coiled-coil region" evidence="1">
    <location>
        <begin position="347"/>
        <end position="410"/>
    </location>
</feature>
<evidence type="ECO:0000256" key="1">
    <source>
        <dbReference type="SAM" id="Coils"/>
    </source>
</evidence>
<dbReference type="GO" id="GO:0009898">
    <property type="term" value="C:cytoplasmic side of plasma membrane"/>
    <property type="evidence" value="ECO:0007669"/>
    <property type="project" value="TreeGrafter"/>
</dbReference>
<dbReference type="PANTHER" id="PTHR22761:SF18">
    <property type="entry name" value="SORTING PROTEIN SNF7 FAMILY PROTEIN, PUTATIVE (AFU_ORTHOLOGUE AFUA_2G16692)-RELATED"/>
    <property type="match status" value="1"/>
</dbReference>
<gene>
    <name evidence="3" type="ORF">JMJ35_005274</name>
</gene>
<dbReference type="Gene3D" id="6.10.140.1230">
    <property type="match status" value="1"/>
</dbReference>
<feature type="region of interest" description="Disordered" evidence="2">
    <location>
        <begin position="417"/>
        <end position="493"/>
    </location>
</feature>
<feature type="compositionally biased region" description="Basic and acidic residues" evidence="2">
    <location>
        <begin position="446"/>
        <end position="455"/>
    </location>
</feature>
<organism evidence="3 4">
    <name type="scientific">Cladonia borealis</name>
    <dbReference type="NCBI Taxonomy" id="184061"/>
    <lineage>
        <taxon>Eukaryota</taxon>
        <taxon>Fungi</taxon>
        <taxon>Dikarya</taxon>
        <taxon>Ascomycota</taxon>
        <taxon>Pezizomycotina</taxon>
        <taxon>Lecanoromycetes</taxon>
        <taxon>OSLEUM clade</taxon>
        <taxon>Lecanoromycetidae</taxon>
        <taxon>Lecanorales</taxon>
        <taxon>Lecanorineae</taxon>
        <taxon>Cladoniaceae</taxon>
        <taxon>Cladonia</taxon>
    </lineage>
</organism>
<sequence length="493" mass="54263">MSDLLSFIFSQGEQFRRVRLPSLYSDFTLQRSSNPDGYAANIAAWTEALSKAAQAGLLSAPGNERDTLSITTGEALLRCLETREWGRPLALGTVIDEAVSQQQMMPYQEFISSRKSIYSRNWTIHPWWLLSWGMKQLGIIQSSTAPGQLPVARFVIMRNIEEAASKITKHLGNKSNPIDRIYPISIFSSETGRIMNTQGKLTESDLQVILVYLARDKSAILYDNQTVKFKGPEDTSSALSTQDKTIASLKILITDMNSQIVLLASRISKLSETARIAVENKNKISALAALRSKKLNETVLAQRTEALNQLEEIYGKIEQAADQVAILRVMEASAGVLRNLNAEAGGIEKVEDLVEILRDEMSKVDEVSSAIDVGGHENRLSDEDGIDEELESLERQAKAEQEEKEVRLTAERLASIGGNGGVKRRDGSQDKGFENVQSASQGLDEALDRPIEEGIKALNRLSLDEAQPVPEGNANETTPPTPAGRILDVVSPR</sequence>
<evidence type="ECO:0000313" key="4">
    <source>
        <dbReference type="Proteomes" id="UP001166286"/>
    </source>
</evidence>
<dbReference type="AlphaFoldDB" id="A0AA39R148"/>
<name>A0AA39R148_9LECA</name>
<accession>A0AA39R148</accession>
<keyword evidence="1" id="KW-0175">Coiled coil</keyword>
<dbReference type="GO" id="GO:0005771">
    <property type="term" value="C:multivesicular body"/>
    <property type="evidence" value="ECO:0007669"/>
    <property type="project" value="TreeGrafter"/>
</dbReference>
<dbReference type="EMBL" id="JAFEKC020000011">
    <property type="protein sequence ID" value="KAK0512146.1"/>
    <property type="molecule type" value="Genomic_DNA"/>
</dbReference>
<evidence type="ECO:0000256" key="2">
    <source>
        <dbReference type="SAM" id="MobiDB-lite"/>
    </source>
</evidence>